<evidence type="ECO:0000256" key="3">
    <source>
        <dbReference type="ARBA" id="ARBA00019242"/>
    </source>
</evidence>
<dbReference type="InterPro" id="IPR029058">
    <property type="entry name" value="AB_hydrolase_fold"/>
</dbReference>
<evidence type="ECO:0000256" key="1">
    <source>
        <dbReference type="ARBA" id="ARBA00004502"/>
    </source>
</evidence>
<dbReference type="Gene3D" id="3.40.50.1820">
    <property type="entry name" value="alpha/beta hydrolase"/>
    <property type="match status" value="1"/>
</dbReference>
<feature type="transmembrane region" description="Helical" evidence="9">
    <location>
        <begin position="154"/>
        <end position="176"/>
    </location>
</feature>
<dbReference type="KEGG" id="bman:114246303"/>
<dbReference type="AlphaFoldDB" id="A0A6J2JYC3"/>
<organism evidence="10 11">
    <name type="scientific">Bombyx mandarina</name>
    <name type="common">Wild silk moth</name>
    <name type="synonym">Wild silkworm</name>
    <dbReference type="NCBI Taxonomy" id="7092"/>
    <lineage>
        <taxon>Eukaryota</taxon>
        <taxon>Metazoa</taxon>
        <taxon>Ecdysozoa</taxon>
        <taxon>Arthropoda</taxon>
        <taxon>Hexapoda</taxon>
        <taxon>Insecta</taxon>
        <taxon>Pterygota</taxon>
        <taxon>Neoptera</taxon>
        <taxon>Endopterygota</taxon>
        <taxon>Lepidoptera</taxon>
        <taxon>Glossata</taxon>
        <taxon>Ditrysia</taxon>
        <taxon>Bombycoidea</taxon>
        <taxon>Bombycidae</taxon>
        <taxon>Bombycinae</taxon>
        <taxon>Bombyx</taxon>
    </lineage>
</organism>
<dbReference type="PANTHER" id="PTHR13390">
    <property type="entry name" value="LIPASE"/>
    <property type="match status" value="1"/>
</dbReference>
<reference evidence="11" key="1">
    <citation type="submission" date="2025-08" db="UniProtKB">
        <authorList>
            <consortium name="RefSeq"/>
        </authorList>
    </citation>
    <scope>IDENTIFICATION</scope>
    <source>
        <tissue evidence="11">Silk gland</tissue>
    </source>
</reference>
<dbReference type="EC" id="3.1.1.13" evidence="7"/>
<evidence type="ECO:0000256" key="2">
    <source>
        <dbReference type="ARBA" id="ARBA00008300"/>
    </source>
</evidence>
<name>A0A6J2JYC3_BOMMA</name>
<evidence type="ECO:0000313" key="10">
    <source>
        <dbReference type="Proteomes" id="UP000504629"/>
    </source>
</evidence>
<dbReference type="InterPro" id="IPR019363">
    <property type="entry name" value="LDAH"/>
</dbReference>
<evidence type="ECO:0000256" key="9">
    <source>
        <dbReference type="SAM" id="Phobius"/>
    </source>
</evidence>
<keyword evidence="9" id="KW-1133">Transmembrane helix</keyword>
<proteinExistence type="inferred from homology"/>
<dbReference type="GO" id="GO:0019915">
    <property type="term" value="P:lipid storage"/>
    <property type="evidence" value="ECO:0007669"/>
    <property type="project" value="InterPro"/>
</dbReference>
<comment type="catalytic activity">
    <reaction evidence="8">
        <text>a cholesterol ester + H2O = cholesterol + a fatty acid + H(+)</text>
        <dbReference type="Rhea" id="RHEA:36403"/>
        <dbReference type="ChEBI" id="CHEBI:15377"/>
        <dbReference type="ChEBI" id="CHEBI:15378"/>
        <dbReference type="ChEBI" id="CHEBI:16113"/>
        <dbReference type="ChEBI" id="CHEBI:17002"/>
        <dbReference type="ChEBI" id="CHEBI:28868"/>
        <dbReference type="EC" id="3.1.1.13"/>
    </reaction>
    <physiologicalReaction direction="left-to-right" evidence="8">
        <dbReference type="Rhea" id="RHEA:36404"/>
    </physiologicalReaction>
</comment>
<evidence type="ECO:0000313" key="11">
    <source>
        <dbReference type="RefSeq" id="XP_028034575.1"/>
    </source>
</evidence>
<dbReference type="GO" id="GO:0005811">
    <property type="term" value="C:lipid droplet"/>
    <property type="evidence" value="ECO:0007669"/>
    <property type="project" value="UniProtKB-SubCell"/>
</dbReference>
<dbReference type="GeneID" id="114246303"/>
<evidence type="ECO:0000256" key="7">
    <source>
        <dbReference type="ARBA" id="ARBA00039150"/>
    </source>
</evidence>
<evidence type="ECO:0000256" key="8">
    <source>
        <dbReference type="ARBA" id="ARBA00049527"/>
    </source>
</evidence>
<keyword evidence="9" id="KW-0472">Membrane</keyword>
<dbReference type="PANTHER" id="PTHR13390:SF0">
    <property type="entry name" value="LIPID DROPLET-ASSOCIATED HYDROLASE"/>
    <property type="match status" value="1"/>
</dbReference>
<dbReference type="GO" id="GO:0004771">
    <property type="term" value="F:sterol ester esterase activity"/>
    <property type="evidence" value="ECO:0007669"/>
    <property type="project" value="UniProtKB-EC"/>
</dbReference>
<evidence type="ECO:0000256" key="5">
    <source>
        <dbReference type="ARBA" id="ARBA00022801"/>
    </source>
</evidence>
<evidence type="ECO:0000256" key="6">
    <source>
        <dbReference type="ARBA" id="ARBA00031924"/>
    </source>
</evidence>
<comment type="subcellular location">
    <subcellularLocation>
        <location evidence="1">Lipid droplet</location>
    </subcellularLocation>
</comment>
<evidence type="ECO:0000256" key="4">
    <source>
        <dbReference type="ARBA" id="ARBA00022677"/>
    </source>
</evidence>
<keyword evidence="5" id="KW-0378">Hydrolase</keyword>
<accession>A0A6J2JYC3</accession>
<dbReference type="SUPFAM" id="SSF53474">
    <property type="entry name" value="alpha/beta-Hydrolases"/>
    <property type="match status" value="1"/>
</dbReference>
<keyword evidence="9" id="KW-0812">Transmembrane</keyword>
<sequence>MKSVLVYLNNVQTHLITYGDPFQNNRTDVIICISGNPGVPDFYIEFASYLHTNTGLPVCVIGQAGHEKMPDQKSNQLQGQEHLFNLEGQVLHKLDLIHNHIEKKSKIHLIGHSIGCWMILEMLQKDELILQRLSSVNLLFPTLQKMSESKNGKLLNNILRPLHYFILLLFIIVYYLPESIRTYLAFSYLKLNSLPKHFSSRILKLCNPRVGEKILHLAYNEMDKVNLLNFAMIDKIKHLTRIIYNNRDNWVPPHCMNDLMQYQPLIAMKEVDIEHSFVLKSSEEVAEMAIDFITSKM</sequence>
<dbReference type="OrthoDB" id="448051at2759"/>
<dbReference type="Proteomes" id="UP000504629">
    <property type="component" value="Unplaced"/>
</dbReference>
<comment type="similarity">
    <text evidence="2">Belongs to the AB hydrolase superfamily. LDAH family.</text>
</comment>
<keyword evidence="10" id="KW-1185">Reference proteome</keyword>
<keyword evidence="4" id="KW-0551">Lipid droplet</keyword>
<gene>
    <name evidence="11" type="primary">LOC114246303</name>
</gene>
<dbReference type="Pfam" id="PF10230">
    <property type="entry name" value="LIDHydrolase"/>
    <property type="match status" value="1"/>
</dbReference>
<dbReference type="RefSeq" id="XP_028034575.1">
    <property type="nucleotide sequence ID" value="XM_028178774.1"/>
</dbReference>
<protein>
    <recommendedName>
        <fullName evidence="3">Lipid droplet-associated hydrolase</fullName>
        <ecNumber evidence="7">3.1.1.13</ecNumber>
    </recommendedName>
    <alternativeName>
        <fullName evidence="6">Lipid droplet-associated serine hydrolase</fullName>
    </alternativeName>
</protein>